<reference evidence="3" key="1">
    <citation type="submission" date="2020-10" db="EMBL/GenBank/DDBJ databases">
        <authorList>
            <person name="Gilroy R."/>
        </authorList>
    </citation>
    <scope>NUCLEOTIDE SEQUENCE</scope>
    <source>
        <strain evidence="3">CHK181-108</strain>
    </source>
</reference>
<comment type="caution">
    <text evidence="3">The sequence shown here is derived from an EMBL/GenBank/DDBJ whole genome shotgun (WGS) entry which is preliminary data.</text>
</comment>
<feature type="signal peptide" evidence="1">
    <location>
        <begin position="1"/>
        <end position="22"/>
    </location>
</feature>
<dbReference type="Pfam" id="PF07833">
    <property type="entry name" value="Cu_amine_oxidN1"/>
    <property type="match status" value="1"/>
</dbReference>
<evidence type="ECO:0000313" key="4">
    <source>
        <dbReference type="Proteomes" id="UP000824165"/>
    </source>
</evidence>
<proteinExistence type="predicted"/>
<evidence type="ECO:0000313" key="3">
    <source>
        <dbReference type="EMBL" id="HIT84769.1"/>
    </source>
</evidence>
<dbReference type="Gene3D" id="3.30.457.10">
    <property type="entry name" value="Copper amine oxidase-like, N-terminal domain"/>
    <property type="match status" value="1"/>
</dbReference>
<organism evidence="3 4">
    <name type="scientific">Candidatus Ornithomonoglobus intestinigallinarum</name>
    <dbReference type="NCBI Taxonomy" id="2840894"/>
    <lineage>
        <taxon>Bacteria</taxon>
        <taxon>Bacillati</taxon>
        <taxon>Bacillota</taxon>
        <taxon>Clostridia</taxon>
        <taxon>Candidatus Ornithomonoglobus</taxon>
    </lineage>
</organism>
<reference evidence="3" key="2">
    <citation type="journal article" date="2021" name="PeerJ">
        <title>Extensive microbial diversity within the chicken gut microbiome revealed by metagenomics and culture.</title>
        <authorList>
            <person name="Gilroy R."/>
            <person name="Ravi A."/>
            <person name="Getino M."/>
            <person name="Pursley I."/>
            <person name="Horton D.L."/>
            <person name="Alikhan N.F."/>
            <person name="Baker D."/>
            <person name="Gharbi K."/>
            <person name="Hall N."/>
            <person name="Watson M."/>
            <person name="Adriaenssens E.M."/>
            <person name="Foster-Nyarko E."/>
            <person name="Jarju S."/>
            <person name="Secka A."/>
            <person name="Antonio M."/>
            <person name="Oren A."/>
            <person name="Chaudhuri R.R."/>
            <person name="La Ragione R."/>
            <person name="Hildebrand F."/>
            <person name="Pallen M.J."/>
        </authorList>
    </citation>
    <scope>NUCLEOTIDE SEQUENCE</scope>
    <source>
        <strain evidence="3">CHK181-108</strain>
    </source>
</reference>
<evidence type="ECO:0000256" key="1">
    <source>
        <dbReference type="SAM" id="SignalP"/>
    </source>
</evidence>
<dbReference type="Proteomes" id="UP000824165">
    <property type="component" value="Unassembled WGS sequence"/>
</dbReference>
<feature type="chain" id="PRO_5038736665" evidence="1">
    <location>
        <begin position="23"/>
        <end position="213"/>
    </location>
</feature>
<sequence length="213" mass="23734">MKKLISTLIAAAMLTAGAGAFAEGVDIMGTITPLHREFAMQYDYDESDLEYITEHYGGLLDRVGGPAKRPDGTLYEEQGFYDDNMALFFDSYDLQSSEVNILVNGQSSEYGKSAFIYNDNTLVPGGIFTQLGVDTAYNEGLMLTTYVSGDTVIEIQPYMLTMRKNREDGYWVPLRTCSRIINGEIYMPLRAIAEELGIGVDWDETTNTVLLSY</sequence>
<name>A0A9D1H3E0_9FIRM</name>
<dbReference type="InterPro" id="IPR036582">
    <property type="entry name" value="Mao_N_sf"/>
</dbReference>
<protein>
    <submittedName>
        <fullName evidence="3">Copper amine oxidase N-terminal domain-containing protein</fullName>
    </submittedName>
</protein>
<dbReference type="SUPFAM" id="SSF55383">
    <property type="entry name" value="Copper amine oxidase, domain N"/>
    <property type="match status" value="1"/>
</dbReference>
<feature type="domain" description="Copper amine oxidase-like N-terminal" evidence="2">
    <location>
        <begin position="103"/>
        <end position="210"/>
    </location>
</feature>
<dbReference type="InterPro" id="IPR012854">
    <property type="entry name" value="Cu_amine_oxidase-like_N"/>
</dbReference>
<dbReference type="AlphaFoldDB" id="A0A9D1H3E0"/>
<accession>A0A9D1H3E0</accession>
<dbReference type="EMBL" id="DVLU01000023">
    <property type="protein sequence ID" value="HIT84769.1"/>
    <property type="molecule type" value="Genomic_DNA"/>
</dbReference>
<gene>
    <name evidence="3" type="ORF">IAA60_02560</name>
</gene>
<keyword evidence="1" id="KW-0732">Signal</keyword>
<evidence type="ECO:0000259" key="2">
    <source>
        <dbReference type="Pfam" id="PF07833"/>
    </source>
</evidence>